<accession>A0ACC0BUB9</accession>
<name>A0ACC0BUB9_CATRO</name>
<gene>
    <name evidence="1" type="ORF">M9H77_07186</name>
</gene>
<dbReference type="Proteomes" id="UP001060085">
    <property type="component" value="Linkage Group LG02"/>
</dbReference>
<evidence type="ECO:0000313" key="1">
    <source>
        <dbReference type="EMBL" id="KAI5676236.1"/>
    </source>
</evidence>
<reference evidence="2" key="1">
    <citation type="journal article" date="2023" name="Nat. Plants">
        <title>Single-cell RNA sequencing provides a high-resolution roadmap for understanding the multicellular compartmentation of specialized metabolism.</title>
        <authorList>
            <person name="Sun S."/>
            <person name="Shen X."/>
            <person name="Li Y."/>
            <person name="Li Y."/>
            <person name="Wang S."/>
            <person name="Li R."/>
            <person name="Zhang H."/>
            <person name="Shen G."/>
            <person name="Guo B."/>
            <person name="Wei J."/>
            <person name="Xu J."/>
            <person name="St-Pierre B."/>
            <person name="Chen S."/>
            <person name="Sun C."/>
        </authorList>
    </citation>
    <scope>NUCLEOTIDE SEQUENCE [LARGE SCALE GENOMIC DNA]</scope>
</reference>
<keyword evidence="2" id="KW-1185">Reference proteome</keyword>
<evidence type="ECO:0000313" key="2">
    <source>
        <dbReference type="Proteomes" id="UP001060085"/>
    </source>
</evidence>
<dbReference type="EMBL" id="CM044702">
    <property type="protein sequence ID" value="KAI5676236.1"/>
    <property type="molecule type" value="Genomic_DNA"/>
</dbReference>
<proteinExistence type="predicted"/>
<sequence>MAPKKAVASSSKSKSKRARVEVTSPDPTPYAHPFPEHLMYSAWEWLTDRASLNMIVEKSFDEEVIEHFRLESLFRGLGWVPLLRLSGDYYPNLVREFYVNILHKMDKDLPTIISHVKGVRIILEKGRLTSILGIPNNGNIVTMDSNMRSIDEDPNWNFDVA</sequence>
<organism evidence="1 2">
    <name type="scientific">Catharanthus roseus</name>
    <name type="common">Madagascar periwinkle</name>
    <name type="synonym">Vinca rosea</name>
    <dbReference type="NCBI Taxonomy" id="4058"/>
    <lineage>
        <taxon>Eukaryota</taxon>
        <taxon>Viridiplantae</taxon>
        <taxon>Streptophyta</taxon>
        <taxon>Embryophyta</taxon>
        <taxon>Tracheophyta</taxon>
        <taxon>Spermatophyta</taxon>
        <taxon>Magnoliopsida</taxon>
        <taxon>eudicotyledons</taxon>
        <taxon>Gunneridae</taxon>
        <taxon>Pentapetalae</taxon>
        <taxon>asterids</taxon>
        <taxon>lamiids</taxon>
        <taxon>Gentianales</taxon>
        <taxon>Apocynaceae</taxon>
        <taxon>Rauvolfioideae</taxon>
        <taxon>Vinceae</taxon>
        <taxon>Catharanthinae</taxon>
        <taxon>Catharanthus</taxon>
    </lineage>
</organism>
<comment type="caution">
    <text evidence="1">The sequence shown here is derived from an EMBL/GenBank/DDBJ whole genome shotgun (WGS) entry which is preliminary data.</text>
</comment>
<protein>
    <submittedName>
        <fullName evidence="1">Uncharacterized protein</fullName>
    </submittedName>
</protein>